<name>A0ABU1V2F4_9GAMM</name>
<dbReference type="Proteomes" id="UP001253595">
    <property type="component" value="Unassembled WGS sequence"/>
</dbReference>
<gene>
    <name evidence="2" type="ORF">J2X05_003667</name>
</gene>
<comment type="caution">
    <text evidence="2">The sequence shown here is derived from an EMBL/GenBank/DDBJ whole genome shotgun (WGS) entry which is preliminary data.</text>
</comment>
<proteinExistence type="predicted"/>
<organism evidence="2 3">
    <name type="scientific">Cellvibrio fibrivorans</name>
    <dbReference type="NCBI Taxonomy" id="126350"/>
    <lineage>
        <taxon>Bacteria</taxon>
        <taxon>Pseudomonadati</taxon>
        <taxon>Pseudomonadota</taxon>
        <taxon>Gammaproteobacteria</taxon>
        <taxon>Cellvibrionales</taxon>
        <taxon>Cellvibrionaceae</taxon>
        <taxon>Cellvibrio</taxon>
    </lineage>
</organism>
<sequence>MWQEVIVGICVITAVIFLVRRWLFPSAKKSAACGGCGGCAKTSESSCANPTEKTQH</sequence>
<evidence type="ECO:0000313" key="3">
    <source>
        <dbReference type="Proteomes" id="UP001253595"/>
    </source>
</evidence>
<keyword evidence="1" id="KW-1133">Transmembrane helix</keyword>
<reference evidence="2 3" key="1">
    <citation type="submission" date="2023-07" db="EMBL/GenBank/DDBJ databases">
        <title>Sorghum-associated microbial communities from plants grown in Nebraska, USA.</title>
        <authorList>
            <person name="Schachtman D."/>
        </authorList>
    </citation>
    <scope>NUCLEOTIDE SEQUENCE [LARGE SCALE GENOMIC DNA]</scope>
    <source>
        <strain evidence="2 3">BE190</strain>
    </source>
</reference>
<dbReference type="RefSeq" id="WP_310075122.1">
    <property type="nucleotide sequence ID" value="NZ_JAVDVX010000007.1"/>
</dbReference>
<keyword evidence="1" id="KW-0472">Membrane</keyword>
<keyword evidence="1" id="KW-0812">Transmembrane</keyword>
<protein>
    <recommendedName>
        <fullName evidence="4">FeoB-associated Cys-rich membrane protein</fullName>
    </recommendedName>
</protein>
<evidence type="ECO:0000256" key="1">
    <source>
        <dbReference type="SAM" id="Phobius"/>
    </source>
</evidence>
<feature type="transmembrane region" description="Helical" evidence="1">
    <location>
        <begin position="6"/>
        <end position="23"/>
    </location>
</feature>
<dbReference type="Pfam" id="PF12669">
    <property type="entry name" value="FeoB_associated"/>
    <property type="match status" value="1"/>
</dbReference>
<accession>A0ABU1V2F4</accession>
<evidence type="ECO:0000313" key="2">
    <source>
        <dbReference type="EMBL" id="MDR7091632.1"/>
    </source>
</evidence>
<keyword evidence="3" id="KW-1185">Reference proteome</keyword>
<dbReference type="EMBL" id="JAVDVX010000007">
    <property type="protein sequence ID" value="MDR7091632.1"/>
    <property type="molecule type" value="Genomic_DNA"/>
</dbReference>
<evidence type="ECO:0008006" key="4">
    <source>
        <dbReference type="Google" id="ProtNLM"/>
    </source>
</evidence>